<dbReference type="InterPro" id="IPR018378">
    <property type="entry name" value="C-type_lectin_CS"/>
</dbReference>
<sequence length="139" mass="16027">KDTTWTTDLLTNVYYQINSESALMWHQARKSCQQQNAELLSITDIHKQTYLKDLTEGTDSALWIGLNRLDLRSGWEWIGGSPLRYLNWAPGRSPSPESGKLCMVLNPETKAKWQNWECDQKLGYICKKRNFTLVPSSMS</sequence>
<keyword evidence="3" id="KW-0675">Receptor</keyword>
<dbReference type="PROSITE" id="PS50041">
    <property type="entry name" value="C_TYPE_LECTIN_2"/>
    <property type="match status" value="1"/>
</dbReference>
<dbReference type="SUPFAM" id="SSF56436">
    <property type="entry name" value="C-type lectin-like"/>
    <property type="match status" value="1"/>
</dbReference>
<dbReference type="EMBL" id="VUKU01009829">
    <property type="protein sequence ID" value="KAF1441614.1"/>
    <property type="molecule type" value="Genomic_DNA"/>
</dbReference>
<keyword evidence="1" id="KW-1015">Disulfide bond</keyword>
<proteinExistence type="predicted"/>
<dbReference type="Pfam" id="PF00059">
    <property type="entry name" value="Lectin_C"/>
    <property type="match status" value="1"/>
</dbReference>
<dbReference type="Proteomes" id="UP000785099">
    <property type="component" value="Unassembled WGS sequence"/>
</dbReference>
<accession>A0A8J4MSB5</accession>
<feature type="non-terminal residue" evidence="3">
    <location>
        <position position="139"/>
    </location>
</feature>
<dbReference type="PANTHER" id="PTHR22803">
    <property type="entry name" value="MANNOSE, PHOSPHOLIPASE, LECTIN RECEPTOR RELATED"/>
    <property type="match status" value="1"/>
</dbReference>
<evidence type="ECO:0000256" key="1">
    <source>
        <dbReference type="ARBA" id="ARBA00023157"/>
    </source>
</evidence>
<reference evidence="3 4" key="1">
    <citation type="journal article" date="2019" name="Gigascience">
        <title>High-coverage genomes to elucidate the evolution of penguins.</title>
        <authorList>
            <person name="Pan H."/>
            <person name="Cole T.L."/>
            <person name="Bi X."/>
            <person name="Fang M."/>
            <person name="Zhou C."/>
            <person name="Yang Z."/>
            <person name="Ksepka D.T."/>
            <person name="Hart T."/>
            <person name="Bouzat J.L."/>
            <person name="Argilla L.S."/>
            <person name="Bertelsen M.F."/>
            <person name="Boersma P.D."/>
            <person name="Bost C.A."/>
            <person name="Cherel Y."/>
            <person name="Dann P."/>
            <person name="Fiddaman S.R."/>
            <person name="Howard P."/>
            <person name="Labuschagne K."/>
            <person name="Mattern T."/>
            <person name="Miller G."/>
            <person name="Parker P."/>
            <person name="Phillips R.A."/>
            <person name="Quillfeldt P."/>
            <person name="Ryan P.G."/>
            <person name="Taylor H."/>
            <person name="Thompson D.R."/>
            <person name="Young M.J."/>
            <person name="Ellegaard M.R."/>
            <person name="Gilbert M.T.P."/>
            <person name="Sinding M.S."/>
            <person name="Pacheco G."/>
            <person name="Shepherd L.D."/>
            <person name="Tennyson A.J.D."/>
            <person name="Grosser S."/>
            <person name="Kay E."/>
            <person name="Nupen L.J."/>
            <person name="Ellenberg U."/>
            <person name="Houston D.M."/>
            <person name="Reeve A.H."/>
            <person name="Johnson K."/>
            <person name="Masello J.F."/>
            <person name="Stracke T."/>
            <person name="McKinlay B."/>
            <person name="Borboroglu P.G."/>
            <person name="Zhang D.X."/>
            <person name="Zhang G."/>
        </authorList>
    </citation>
    <scope>NUCLEOTIDE SEQUENCE [LARGE SCALE GENOMIC DNA]</scope>
    <source>
        <strain evidence="3">GAPE 212</strain>
    </source>
</reference>
<name>A0A8J4MSB5_SPHME</name>
<keyword evidence="4" id="KW-1185">Reference proteome</keyword>
<evidence type="ECO:0000313" key="4">
    <source>
        <dbReference type="Proteomes" id="UP000785099"/>
    </source>
</evidence>
<dbReference type="SMART" id="SM00034">
    <property type="entry name" value="CLECT"/>
    <property type="match status" value="1"/>
</dbReference>
<dbReference type="PROSITE" id="PS00615">
    <property type="entry name" value="C_TYPE_LECTIN_1"/>
    <property type="match status" value="1"/>
</dbReference>
<dbReference type="InterPro" id="IPR001304">
    <property type="entry name" value="C-type_lectin-like"/>
</dbReference>
<feature type="non-terminal residue" evidence="3">
    <location>
        <position position="1"/>
    </location>
</feature>
<dbReference type="AlphaFoldDB" id="A0A8J4MSB5"/>
<organism evidence="3 4">
    <name type="scientific">Spheniscus mendiculus</name>
    <name type="common">Galapagos penguin</name>
    <dbReference type="NCBI Taxonomy" id="156760"/>
    <lineage>
        <taxon>Eukaryota</taxon>
        <taxon>Metazoa</taxon>
        <taxon>Chordata</taxon>
        <taxon>Craniata</taxon>
        <taxon>Vertebrata</taxon>
        <taxon>Euteleostomi</taxon>
        <taxon>Archelosauria</taxon>
        <taxon>Archosauria</taxon>
        <taxon>Dinosauria</taxon>
        <taxon>Saurischia</taxon>
        <taxon>Theropoda</taxon>
        <taxon>Coelurosauria</taxon>
        <taxon>Aves</taxon>
        <taxon>Neognathae</taxon>
        <taxon>Neoaves</taxon>
        <taxon>Aequornithes</taxon>
        <taxon>Sphenisciformes</taxon>
        <taxon>Spheniscidae</taxon>
        <taxon>Spheniscus</taxon>
    </lineage>
</organism>
<evidence type="ECO:0000259" key="2">
    <source>
        <dbReference type="PROSITE" id="PS50041"/>
    </source>
</evidence>
<dbReference type="InterPro" id="IPR050111">
    <property type="entry name" value="C-type_lectin/snaclec_domain"/>
</dbReference>
<dbReference type="FunFam" id="3.10.100.10:FF:000023">
    <property type="entry name" value="Macrophage mannose receptor 1"/>
    <property type="match status" value="1"/>
</dbReference>
<protein>
    <submittedName>
        <fullName evidence="3">Macrophage mannose receptor 1</fullName>
    </submittedName>
</protein>
<dbReference type="InterPro" id="IPR016187">
    <property type="entry name" value="CTDL_fold"/>
</dbReference>
<gene>
    <name evidence="3" type="primary">Mrc1</name>
    <name evidence="3" type="ORF">FQV24_0009144</name>
</gene>
<evidence type="ECO:0000313" key="3">
    <source>
        <dbReference type="EMBL" id="KAF1441614.1"/>
    </source>
</evidence>
<comment type="caution">
    <text evidence="3">The sequence shown here is derived from an EMBL/GenBank/DDBJ whole genome shotgun (WGS) entry which is preliminary data.</text>
</comment>
<feature type="domain" description="C-type lectin" evidence="2">
    <location>
        <begin position="15"/>
        <end position="127"/>
    </location>
</feature>
<dbReference type="CDD" id="cd00037">
    <property type="entry name" value="CLECT"/>
    <property type="match status" value="1"/>
</dbReference>
<dbReference type="Gene3D" id="3.10.100.10">
    <property type="entry name" value="Mannose-Binding Protein A, subunit A"/>
    <property type="match status" value="1"/>
</dbReference>
<dbReference type="InterPro" id="IPR016186">
    <property type="entry name" value="C-type_lectin-like/link_sf"/>
</dbReference>